<keyword evidence="5" id="KW-0012">Acyltransferase</keyword>
<keyword evidence="6" id="KW-1185">Reference proteome</keyword>
<protein>
    <submittedName>
        <fullName evidence="5">SIRT4</fullName>
        <ecNumber evidence="5">2.3.1.286</ecNumber>
    </submittedName>
</protein>
<reference evidence="5" key="1">
    <citation type="submission" date="2021-03" db="EMBL/GenBank/DDBJ databases">
        <authorList>
            <person name="Bekaert M."/>
        </authorList>
    </citation>
    <scope>NUCLEOTIDE SEQUENCE</scope>
</reference>
<dbReference type="GO" id="GO:0005759">
    <property type="term" value="C:mitochondrial matrix"/>
    <property type="evidence" value="ECO:0007669"/>
    <property type="project" value="TreeGrafter"/>
</dbReference>
<dbReference type="Gene3D" id="3.40.50.1220">
    <property type="entry name" value="TPP-binding domain"/>
    <property type="match status" value="1"/>
</dbReference>
<dbReference type="OrthoDB" id="424302at2759"/>
<evidence type="ECO:0000313" key="6">
    <source>
        <dbReference type="Proteomes" id="UP000683360"/>
    </source>
</evidence>
<dbReference type="PANTHER" id="PTHR11085">
    <property type="entry name" value="NAD-DEPENDENT PROTEIN DEACYLASE SIRTUIN-5, MITOCHONDRIAL-RELATED"/>
    <property type="match status" value="1"/>
</dbReference>
<evidence type="ECO:0000259" key="4">
    <source>
        <dbReference type="PROSITE" id="PS50305"/>
    </source>
</evidence>
<comment type="caution">
    <text evidence="5">The sequence shown here is derived from an EMBL/GenBank/DDBJ whole genome shotgun (WGS) entry which is preliminary data.</text>
</comment>
<name>A0A8S3R5D1_MYTED</name>
<keyword evidence="2" id="KW-0520">NAD</keyword>
<dbReference type="Proteomes" id="UP000683360">
    <property type="component" value="Unassembled WGS sequence"/>
</dbReference>
<dbReference type="AlphaFoldDB" id="A0A8S3R5D1"/>
<dbReference type="Gene3D" id="3.30.1600.10">
    <property type="entry name" value="SIR2/SIRT2 'Small Domain"/>
    <property type="match status" value="1"/>
</dbReference>
<dbReference type="Pfam" id="PF02146">
    <property type="entry name" value="SIR2"/>
    <property type="match status" value="1"/>
</dbReference>
<evidence type="ECO:0000256" key="3">
    <source>
        <dbReference type="PROSITE-ProRule" id="PRU00236"/>
    </source>
</evidence>
<feature type="domain" description="Deacetylase sirtuin-type" evidence="4">
    <location>
        <begin position="1"/>
        <end position="192"/>
    </location>
</feature>
<dbReference type="InterPro" id="IPR050134">
    <property type="entry name" value="NAD-dep_sirtuin_deacylases"/>
</dbReference>
<evidence type="ECO:0000313" key="5">
    <source>
        <dbReference type="EMBL" id="CAG2203280.1"/>
    </source>
</evidence>
<dbReference type="GO" id="GO:0017136">
    <property type="term" value="F:histone deacetylase activity, NAD-dependent"/>
    <property type="evidence" value="ECO:0007669"/>
    <property type="project" value="TreeGrafter"/>
</dbReference>
<accession>A0A8S3R5D1</accession>
<evidence type="ECO:0000256" key="1">
    <source>
        <dbReference type="ARBA" id="ARBA00022679"/>
    </source>
</evidence>
<comment type="caution">
    <text evidence="3">Lacks conserved residue(s) required for the propagation of feature annotation.</text>
</comment>
<organism evidence="5 6">
    <name type="scientific">Mytilus edulis</name>
    <name type="common">Blue mussel</name>
    <dbReference type="NCBI Taxonomy" id="6550"/>
    <lineage>
        <taxon>Eukaryota</taxon>
        <taxon>Metazoa</taxon>
        <taxon>Spiralia</taxon>
        <taxon>Lophotrochozoa</taxon>
        <taxon>Mollusca</taxon>
        <taxon>Bivalvia</taxon>
        <taxon>Autobranchia</taxon>
        <taxon>Pteriomorphia</taxon>
        <taxon>Mytilida</taxon>
        <taxon>Mytiloidea</taxon>
        <taxon>Mytilidae</taxon>
        <taxon>Mytilinae</taxon>
        <taxon>Mytilus</taxon>
    </lineage>
</organism>
<gene>
    <name evidence="5" type="ORF">MEDL_17801</name>
</gene>
<dbReference type="SUPFAM" id="SSF52467">
    <property type="entry name" value="DHS-like NAD/FAD-binding domain"/>
    <property type="match status" value="1"/>
</dbReference>
<dbReference type="PROSITE" id="PS50305">
    <property type="entry name" value="SIRTUIN"/>
    <property type="match status" value="1"/>
</dbReference>
<dbReference type="InterPro" id="IPR003000">
    <property type="entry name" value="Sirtuin"/>
</dbReference>
<dbReference type="InterPro" id="IPR029035">
    <property type="entry name" value="DHS-like_NAD/FAD-binding_dom"/>
</dbReference>
<dbReference type="GO" id="GO:0070403">
    <property type="term" value="F:NAD+ binding"/>
    <property type="evidence" value="ECO:0007669"/>
    <property type="project" value="InterPro"/>
</dbReference>
<dbReference type="EMBL" id="CAJPWZ010000917">
    <property type="protein sequence ID" value="CAG2203280.1"/>
    <property type="molecule type" value="Genomic_DNA"/>
</dbReference>
<dbReference type="InterPro" id="IPR026590">
    <property type="entry name" value="Ssirtuin_cat_dom"/>
</dbReference>
<evidence type="ECO:0000256" key="2">
    <source>
        <dbReference type="ARBA" id="ARBA00023027"/>
    </source>
</evidence>
<sequence length="192" mass="21447">MAVVTYIKKHKIPPLTDNFLRPGPENPENRIITGFSTREIYGLDGPWISLEYPCSNTVPCLTLSQDQDISRLPCDFSQDYPEISWGNLVISCTIFARVPSCQKCGGVLKPEIVFFGDNVPRPRVDFVFDKVKESDSLLVLGSSLEVYSGYRFVNAAHEQKKPIAIVSIGPTRADKLADIKINTKCSEILDHI</sequence>
<dbReference type="EC" id="2.3.1.286" evidence="5"/>
<proteinExistence type="predicted"/>
<dbReference type="PANTHER" id="PTHR11085:SF10">
    <property type="entry name" value="NAD-DEPENDENT PROTEIN DEACYLASE SIRTUIN-5, MITOCHONDRIAL-RELATED"/>
    <property type="match status" value="1"/>
</dbReference>
<keyword evidence="1 5" id="KW-0808">Transferase</keyword>
<dbReference type="InterPro" id="IPR026591">
    <property type="entry name" value="Sirtuin_cat_small_dom_sf"/>
</dbReference>